<evidence type="ECO:0000256" key="1">
    <source>
        <dbReference type="ARBA" id="ARBA00007967"/>
    </source>
</evidence>
<protein>
    <submittedName>
        <fullName evidence="6">Loganic acid O-methyltransferase-like protein</fullName>
    </submittedName>
</protein>
<dbReference type="GO" id="GO:0008168">
    <property type="term" value="F:methyltransferase activity"/>
    <property type="evidence" value="ECO:0007669"/>
    <property type="project" value="UniProtKB-KW"/>
</dbReference>
<evidence type="ECO:0000313" key="6">
    <source>
        <dbReference type="EMBL" id="AMB61020.1"/>
    </source>
</evidence>
<dbReference type="Gene3D" id="3.40.50.150">
    <property type="entry name" value="Vaccinia Virus protein VP39"/>
    <property type="match status" value="1"/>
</dbReference>
<name>A0A126KG89_LONJA</name>
<dbReference type="Pfam" id="PF03492">
    <property type="entry name" value="Methyltransf_7"/>
    <property type="match status" value="1"/>
</dbReference>
<keyword evidence="3 6" id="KW-0808">Transferase</keyword>
<dbReference type="InterPro" id="IPR005299">
    <property type="entry name" value="MeTrfase_7"/>
</dbReference>
<keyword evidence="4" id="KW-0479">Metal-binding</keyword>
<evidence type="ECO:0000256" key="2">
    <source>
        <dbReference type="ARBA" id="ARBA00022603"/>
    </source>
</evidence>
<reference evidence="6" key="1">
    <citation type="submission" date="2015-03" db="EMBL/GenBank/DDBJ databases">
        <title>Biochemical characterization of loganic acid O-methyltransferase from Lonicera japonica.</title>
        <authorList>
            <person name="Edge A."/>
            <person name="Salim V."/>
            <person name="De Luca V."/>
        </authorList>
    </citation>
    <scope>NUCLEOTIDE SEQUENCE</scope>
</reference>
<dbReference type="Gene3D" id="1.10.1200.270">
    <property type="entry name" value="Methyltransferase, alpha-helical capping domain"/>
    <property type="match status" value="1"/>
</dbReference>
<dbReference type="InterPro" id="IPR029063">
    <property type="entry name" value="SAM-dependent_MTases_sf"/>
</dbReference>
<evidence type="ECO:0000256" key="5">
    <source>
        <dbReference type="ARBA" id="ARBA00022842"/>
    </source>
</evidence>
<dbReference type="SUPFAM" id="SSF53335">
    <property type="entry name" value="S-adenosyl-L-methionine-dependent methyltransferases"/>
    <property type="match status" value="1"/>
</dbReference>
<dbReference type="PANTHER" id="PTHR31009">
    <property type="entry name" value="S-ADENOSYL-L-METHIONINE:CARBOXYL METHYLTRANSFERASE FAMILY PROTEIN"/>
    <property type="match status" value="1"/>
</dbReference>
<dbReference type="EMBL" id="KP890790">
    <property type="protein sequence ID" value="AMB61020.1"/>
    <property type="molecule type" value="mRNA"/>
</dbReference>
<evidence type="ECO:0000256" key="4">
    <source>
        <dbReference type="ARBA" id="ARBA00022723"/>
    </source>
</evidence>
<evidence type="ECO:0000256" key="3">
    <source>
        <dbReference type="ARBA" id="ARBA00022679"/>
    </source>
</evidence>
<keyword evidence="2 6" id="KW-0489">Methyltransferase</keyword>
<dbReference type="InterPro" id="IPR042086">
    <property type="entry name" value="MeTrfase_capping"/>
</dbReference>
<proteinExistence type="evidence at transcript level"/>
<organism evidence="6">
    <name type="scientific">Lonicera japonica</name>
    <name type="common">Japanese honeysuckle</name>
    <name type="synonym">Lonicera aureoreticulata</name>
    <dbReference type="NCBI Taxonomy" id="105884"/>
    <lineage>
        <taxon>Eukaryota</taxon>
        <taxon>Viridiplantae</taxon>
        <taxon>Streptophyta</taxon>
        <taxon>Embryophyta</taxon>
        <taxon>Tracheophyta</taxon>
        <taxon>Spermatophyta</taxon>
        <taxon>Magnoliopsida</taxon>
        <taxon>eudicotyledons</taxon>
        <taxon>Gunneridae</taxon>
        <taxon>Pentapetalae</taxon>
        <taxon>asterids</taxon>
        <taxon>campanulids</taxon>
        <taxon>Dipsacales</taxon>
        <taxon>Caprifoliaceae</taxon>
        <taxon>Lonicera</taxon>
    </lineage>
</organism>
<keyword evidence="5" id="KW-0460">Magnesium</keyword>
<comment type="similarity">
    <text evidence="1">Belongs to the methyltransferase superfamily. Type-7 methyltransferase family.</text>
</comment>
<dbReference type="GO" id="GO:0032259">
    <property type="term" value="P:methylation"/>
    <property type="evidence" value="ECO:0007669"/>
    <property type="project" value="UniProtKB-KW"/>
</dbReference>
<dbReference type="GO" id="GO:0046872">
    <property type="term" value="F:metal ion binding"/>
    <property type="evidence" value="ECO:0007669"/>
    <property type="project" value="UniProtKB-KW"/>
</dbReference>
<accession>A0A126KG89</accession>
<sequence length="277" mass="31072">MLKGVINAAKAMIVEAITQNLQIPSNPIFRIADLGCSIGPNTLTARQNIIESVELKTPIQFPRIPCLLQRPHQQRFNTLFRTLPPSRRYFAAGVLGSFYNRLFPAATLNFVLSSYAVQWMSKVPNGLRDANSAAFNKGKTYCSRTRKGLAEAYFDQFKRDMSDFLNARAEEVVEGGLMVITVPCVPDDALPSHTGAAMLQEVLGSCLVDMANMGLINEERVDMFNVPLYFPSAQEMELLINMNTHFSIERMETLNQARRPHLIRKGQPNTSGLCWRD</sequence>
<dbReference type="AlphaFoldDB" id="A0A126KG89"/>